<organism evidence="2 3">
    <name type="scientific">Dyadobacter helix</name>
    <dbReference type="NCBI Taxonomy" id="2822344"/>
    <lineage>
        <taxon>Bacteria</taxon>
        <taxon>Pseudomonadati</taxon>
        <taxon>Bacteroidota</taxon>
        <taxon>Cytophagia</taxon>
        <taxon>Cytophagales</taxon>
        <taxon>Spirosomataceae</taxon>
        <taxon>Dyadobacter</taxon>
    </lineage>
</organism>
<dbReference type="InterPro" id="IPR011008">
    <property type="entry name" value="Dimeric_a/b-barrel"/>
</dbReference>
<dbReference type="AlphaFoldDB" id="A0A916NDT7"/>
<sequence>MLIVELAIPFTRLVRAKNMVDSTAFSNLSGGQFTPESGGQFDPKWGGQFRPEQVVSLNRIGVVSFTEFSIPGKEEEFKEALRRFLGDSFLHGGVHGAAMMTALPGSESREIGILRTFADQAERDAFYNSKLFKDWEAYASTLTEEPVYRELTGLEAWFRSPIPPPRWKMAVATLCGVYPTSLFLTYVIGPYIQGLHPAFRTLIVAGCMVGLLTWVVMPQVTKVLKPWLSGRPKSSK</sequence>
<proteinExistence type="predicted"/>
<keyword evidence="1" id="KW-0472">Membrane</keyword>
<dbReference type="PANTHER" id="PTHR40057:SF1">
    <property type="entry name" value="SLR1162 PROTEIN"/>
    <property type="match status" value="1"/>
</dbReference>
<evidence type="ECO:0000313" key="3">
    <source>
        <dbReference type="Proteomes" id="UP000680038"/>
    </source>
</evidence>
<keyword evidence="1" id="KW-0812">Transmembrane</keyword>
<dbReference type="SUPFAM" id="SSF54909">
    <property type="entry name" value="Dimeric alpha+beta barrel"/>
    <property type="match status" value="1"/>
</dbReference>
<reference evidence="2" key="1">
    <citation type="submission" date="2021-04" db="EMBL/GenBank/DDBJ databases">
        <authorList>
            <person name="Rodrigo-Torres L."/>
            <person name="Arahal R. D."/>
            <person name="Lucena T."/>
        </authorList>
    </citation>
    <scope>NUCLEOTIDE SEQUENCE</scope>
    <source>
        <strain evidence="2">CECT 9275</strain>
    </source>
</reference>
<evidence type="ECO:0000313" key="2">
    <source>
        <dbReference type="EMBL" id="CAG5012969.1"/>
    </source>
</evidence>
<dbReference type="Gene3D" id="3.30.70.100">
    <property type="match status" value="1"/>
</dbReference>
<accession>A0A916NDT7</accession>
<comment type="caution">
    <text evidence="2">The sequence shown here is derived from an EMBL/GenBank/DDBJ whole genome shotgun (WGS) entry which is preliminary data.</text>
</comment>
<evidence type="ECO:0008006" key="4">
    <source>
        <dbReference type="Google" id="ProtNLM"/>
    </source>
</evidence>
<gene>
    <name evidence="2" type="ORF">DYBT9275_05300</name>
</gene>
<feature type="transmembrane region" description="Helical" evidence="1">
    <location>
        <begin position="198"/>
        <end position="217"/>
    </location>
</feature>
<dbReference type="Proteomes" id="UP000680038">
    <property type="component" value="Unassembled WGS sequence"/>
</dbReference>
<protein>
    <recommendedName>
        <fullName evidence="4">Antibiotic biosynthesis monooxygenase</fullName>
    </recommendedName>
</protein>
<evidence type="ECO:0000256" key="1">
    <source>
        <dbReference type="SAM" id="Phobius"/>
    </source>
</evidence>
<dbReference type="InterPro" id="IPR038762">
    <property type="entry name" value="ABM_predict"/>
</dbReference>
<name>A0A916NDT7_9BACT</name>
<dbReference type="EMBL" id="CAJRAF010000002">
    <property type="protein sequence ID" value="CAG5012969.1"/>
    <property type="molecule type" value="Genomic_DNA"/>
</dbReference>
<keyword evidence="1" id="KW-1133">Transmembrane helix</keyword>
<feature type="transmembrane region" description="Helical" evidence="1">
    <location>
        <begin position="169"/>
        <end position="192"/>
    </location>
</feature>
<keyword evidence="3" id="KW-1185">Reference proteome</keyword>
<dbReference type="PANTHER" id="PTHR40057">
    <property type="entry name" value="SLR1162 PROTEIN"/>
    <property type="match status" value="1"/>
</dbReference>